<gene>
    <name evidence="2" type="ORF">Cvel_9203</name>
</gene>
<organism evidence="2">
    <name type="scientific">Chromera velia CCMP2878</name>
    <dbReference type="NCBI Taxonomy" id="1169474"/>
    <lineage>
        <taxon>Eukaryota</taxon>
        <taxon>Sar</taxon>
        <taxon>Alveolata</taxon>
        <taxon>Colpodellida</taxon>
        <taxon>Chromeraceae</taxon>
        <taxon>Chromera</taxon>
    </lineage>
</organism>
<sequence length="385" mass="43645">MGKRLLFWLLWCSVFHLTARVSSSSLIKGVMEDVVDPYVLPHLKKIPAIHRIPYIDRVPYIGAHAVLSFYPTPQLPTDIPGQTEIVTTSYVDSPLVSNAFYRLDDSSRCLIDCDQMPPKLRSTVLQGWASARPHHLLAPYQKNSNQINSWLRGEKDRYTQKPWSEDPEDDPRVVDVSRTCLAVTHFPSFLPKREPPVVFRGTFEAMPFTVGAQFCAKQFLSTSTELYVSWKFMATTNKAALFTIQDLVGNARDMVAVTNGRTGKVEAEYEILLPPCTCLEVTSVTRPSDHSNYARALEVFGYPKWRSDQYARMVRGESEPGRVSKAPTRFEVLVTLQTIHPHVKLPPSYYKAVREGMQDPKHLALNEWIEAQSDHTPKQGPINTL</sequence>
<dbReference type="AlphaFoldDB" id="A0A0G4HX95"/>
<feature type="signal peptide" evidence="1">
    <location>
        <begin position="1"/>
        <end position="23"/>
    </location>
</feature>
<accession>A0A0G4HX95</accession>
<dbReference type="SUPFAM" id="SSF56399">
    <property type="entry name" value="ADP-ribosylation"/>
    <property type="match status" value="1"/>
</dbReference>
<name>A0A0G4HX95_9ALVE</name>
<dbReference type="VEuPathDB" id="CryptoDB:Cvel_9203"/>
<evidence type="ECO:0000313" key="2">
    <source>
        <dbReference type="EMBL" id="CEM49086.1"/>
    </source>
</evidence>
<keyword evidence="1" id="KW-0732">Signal</keyword>
<dbReference type="Gene3D" id="3.90.176.10">
    <property type="entry name" value="Toxin ADP-ribosyltransferase, Chain A, domain 1"/>
    <property type="match status" value="1"/>
</dbReference>
<feature type="chain" id="PRO_5005192479" evidence="1">
    <location>
        <begin position="24"/>
        <end position="385"/>
    </location>
</feature>
<protein>
    <submittedName>
        <fullName evidence="2">Uncharacterized protein</fullName>
    </submittedName>
</protein>
<evidence type="ECO:0000256" key="1">
    <source>
        <dbReference type="SAM" id="SignalP"/>
    </source>
</evidence>
<proteinExistence type="predicted"/>
<dbReference type="EMBL" id="CDMZ01004228">
    <property type="protein sequence ID" value="CEM49086.1"/>
    <property type="molecule type" value="Genomic_DNA"/>
</dbReference>
<reference evidence="2" key="1">
    <citation type="submission" date="2014-11" db="EMBL/GenBank/DDBJ databases">
        <authorList>
            <person name="Otto D Thomas"/>
            <person name="Naeem Raeece"/>
        </authorList>
    </citation>
    <scope>NUCLEOTIDE SEQUENCE</scope>
</reference>